<dbReference type="RefSeq" id="WP_388013590.1">
    <property type="nucleotide sequence ID" value="NZ_JBHUDT010000001.1"/>
</dbReference>
<accession>A0ABW5JQD1</accession>
<dbReference type="EC" id="3.1.3.-" evidence="5"/>
<keyword evidence="4" id="KW-0460">Magnesium</keyword>
<dbReference type="Gene3D" id="3.40.50.1000">
    <property type="entry name" value="HAD superfamily/HAD-like"/>
    <property type="match status" value="1"/>
</dbReference>
<dbReference type="Pfam" id="PF13419">
    <property type="entry name" value="HAD_2"/>
    <property type="match status" value="1"/>
</dbReference>
<dbReference type="InterPro" id="IPR051400">
    <property type="entry name" value="HAD-like_hydrolase"/>
</dbReference>
<dbReference type="PANTHER" id="PTHR46470:SF2">
    <property type="entry name" value="GLYCERALDEHYDE 3-PHOSPHATE PHOSPHATASE"/>
    <property type="match status" value="1"/>
</dbReference>
<dbReference type="PANTHER" id="PTHR46470">
    <property type="entry name" value="N-ACYLNEURAMINATE-9-PHOSPHATASE"/>
    <property type="match status" value="1"/>
</dbReference>
<proteinExistence type="predicted"/>
<name>A0ABW5JQD1_9FLAO</name>
<comment type="caution">
    <text evidence="5">The sequence shown here is derived from an EMBL/GenBank/DDBJ whole genome shotgun (WGS) entry which is preliminary data.</text>
</comment>
<gene>
    <name evidence="5" type="ORF">ACFSQS_02525</name>
</gene>
<dbReference type="InterPro" id="IPR036412">
    <property type="entry name" value="HAD-like_sf"/>
</dbReference>
<dbReference type="SFLD" id="SFLDG01129">
    <property type="entry name" value="C1.5:_HAD__Beta-PGM__Phosphata"/>
    <property type="match status" value="1"/>
</dbReference>
<dbReference type="InterPro" id="IPR023214">
    <property type="entry name" value="HAD_sf"/>
</dbReference>
<evidence type="ECO:0000256" key="2">
    <source>
        <dbReference type="ARBA" id="ARBA00022723"/>
    </source>
</evidence>
<dbReference type="EMBL" id="JBHULK010000001">
    <property type="protein sequence ID" value="MFD2533965.1"/>
    <property type="molecule type" value="Genomic_DNA"/>
</dbReference>
<protein>
    <submittedName>
        <fullName evidence="5">HAD family hydrolase</fullName>
        <ecNumber evidence="5">3.1.3.-</ecNumber>
    </submittedName>
</protein>
<dbReference type="NCBIfam" id="TIGR01549">
    <property type="entry name" value="HAD-SF-IA-v1"/>
    <property type="match status" value="1"/>
</dbReference>
<dbReference type="Gene3D" id="1.10.150.520">
    <property type="match status" value="1"/>
</dbReference>
<keyword evidence="6" id="KW-1185">Reference proteome</keyword>
<organism evidence="5 6">
    <name type="scientific">Gelatiniphilus marinus</name>
    <dbReference type="NCBI Taxonomy" id="1759464"/>
    <lineage>
        <taxon>Bacteria</taxon>
        <taxon>Pseudomonadati</taxon>
        <taxon>Bacteroidota</taxon>
        <taxon>Flavobacteriia</taxon>
        <taxon>Flavobacteriales</taxon>
        <taxon>Flavobacteriaceae</taxon>
        <taxon>Gelatiniphilus</taxon>
    </lineage>
</organism>
<keyword evidence="3 5" id="KW-0378">Hydrolase</keyword>
<dbReference type="SUPFAM" id="SSF56784">
    <property type="entry name" value="HAD-like"/>
    <property type="match status" value="1"/>
</dbReference>
<evidence type="ECO:0000256" key="1">
    <source>
        <dbReference type="ARBA" id="ARBA00001946"/>
    </source>
</evidence>
<dbReference type="SFLD" id="SFLDS00003">
    <property type="entry name" value="Haloacid_Dehalogenase"/>
    <property type="match status" value="1"/>
</dbReference>
<sequence length="224" mass="25598">MTTKSNLIIVFDLDDTLYNEIDFLESAFVEIAGFLSTKLNKSANQILTEMLSYYNNKQNAFKEVLAKNHLTDVDVEYLLKIYRNHLPNISLTNQNKKLLEHLKGRVHKLGVITDGRSTQQRNKIKALGLADFFDDVIISEEFGSEKPNVANYEYYTNKYGNGFNYVYIGDNTKKDFVAPNALGWTSLCLLDNGKNIHAQNLNLNPDKTPTYTINNLTQIKDLLF</sequence>
<dbReference type="Proteomes" id="UP001597441">
    <property type="component" value="Unassembled WGS sequence"/>
</dbReference>
<comment type="cofactor">
    <cofactor evidence="1">
        <name>Mg(2+)</name>
        <dbReference type="ChEBI" id="CHEBI:18420"/>
    </cofactor>
</comment>
<reference evidence="6" key="1">
    <citation type="journal article" date="2019" name="Int. J. Syst. Evol. Microbiol.">
        <title>The Global Catalogue of Microorganisms (GCM) 10K type strain sequencing project: providing services to taxonomists for standard genome sequencing and annotation.</title>
        <authorList>
            <consortium name="The Broad Institute Genomics Platform"/>
            <consortium name="The Broad Institute Genome Sequencing Center for Infectious Disease"/>
            <person name="Wu L."/>
            <person name="Ma J."/>
        </authorList>
    </citation>
    <scope>NUCLEOTIDE SEQUENCE [LARGE SCALE GENOMIC DNA]</scope>
    <source>
        <strain evidence="6">KCTC 42903</strain>
    </source>
</reference>
<dbReference type="InterPro" id="IPR006439">
    <property type="entry name" value="HAD-SF_hydro_IA"/>
</dbReference>
<evidence type="ECO:0000313" key="6">
    <source>
        <dbReference type="Proteomes" id="UP001597441"/>
    </source>
</evidence>
<keyword evidence="2" id="KW-0479">Metal-binding</keyword>
<evidence type="ECO:0000313" key="5">
    <source>
        <dbReference type="EMBL" id="MFD2533965.1"/>
    </source>
</evidence>
<dbReference type="InterPro" id="IPR041492">
    <property type="entry name" value="HAD_2"/>
</dbReference>
<dbReference type="GO" id="GO:0016787">
    <property type="term" value="F:hydrolase activity"/>
    <property type="evidence" value="ECO:0007669"/>
    <property type="project" value="UniProtKB-KW"/>
</dbReference>
<evidence type="ECO:0000256" key="4">
    <source>
        <dbReference type="ARBA" id="ARBA00022842"/>
    </source>
</evidence>
<evidence type="ECO:0000256" key="3">
    <source>
        <dbReference type="ARBA" id="ARBA00022801"/>
    </source>
</evidence>